<evidence type="ECO:0000313" key="3">
    <source>
        <dbReference type="EMBL" id="AYD39661.1"/>
    </source>
</evidence>
<dbReference type="PANTHER" id="PTHR23026:SF125">
    <property type="entry name" value="OXYGEN-INSENSITIVE NAD(P)H NITROREDUCTASE"/>
    <property type="match status" value="1"/>
</dbReference>
<evidence type="ECO:0000259" key="2">
    <source>
        <dbReference type="Pfam" id="PF00881"/>
    </source>
</evidence>
<proteinExistence type="predicted"/>
<dbReference type="GO" id="GO:0005829">
    <property type="term" value="C:cytosol"/>
    <property type="evidence" value="ECO:0007669"/>
    <property type="project" value="TreeGrafter"/>
</dbReference>
<dbReference type="Gene3D" id="3.40.109.10">
    <property type="entry name" value="NADH Oxidase"/>
    <property type="match status" value="1"/>
</dbReference>
<evidence type="ECO:0000256" key="1">
    <source>
        <dbReference type="ARBA" id="ARBA00023027"/>
    </source>
</evidence>
<dbReference type="Pfam" id="PF00881">
    <property type="entry name" value="Nitroreductase"/>
    <property type="match status" value="1"/>
</dbReference>
<dbReference type="AlphaFoldDB" id="A0A386H1S2"/>
<dbReference type="EMBL" id="CP032416">
    <property type="protein sequence ID" value="AYD39661.1"/>
    <property type="molecule type" value="Genomic_DNA"/>
</dbReference>
<organism evidence="3 4">
    <name type="scientific">Clostridium fermenticellae</name>
    <dbReference type="NCBI Taxonomy" id="2068654"/>
    <lineage>
        <taxon>Bacteria</taxon>
        <taxon>Bacillati</taxon>
        <taxon>Bacillota</taxon>
        <taxon>Clostridia</taxon>
        <taxon>Eubacteriales</taxon>
        <taxon>Clostridiaceae</taxon>
        <taxon>Clostridium</taxon>
    </lineage>
</organism>
<dbReference type="SUPFAM" id="SSF55469">
    <property type="entry name" value="FMN-dependent nitroreductase-like"/>
    <property type="match status" value="1"/>
</dbReference>
<name>A0A386H1S2_9CLOT</name>
<sequence>MNETLKVLKERRSCRKFQQKQIKKEELDAILEAGIYAPTGAGKQSPIIVVIQDKETIEKISKLNAAIAGTTLDPFYGAPTLLVVLADKKVITYVEDGSLVMGNMLNAAHAVGLGSCFIYRAKEEFETEEGKALLMAWGIQENYVGIGNCILGYAADGGIAPAMSRKNDYIIRV</sequence>
<protein>
    <submittedName>
        <fullName evidence="3">Diguanylate cyclase</fullName>
    </submittedName>
</protein>
<dbReference type="GO" id="GO:0046256">
    <property type="term" value="P:2,4,6-trinitrotoluene catabolic process"/>
    <property type="evidence" value="ECO:0007669"/>
    <property type="project" value="TreeGrafter"/>
</dbReference>
<reference evidence="3 4" key="1">
    <citation type="journal article" date="2019" name="Int. J. Syst. Evol. Microbiol.">
        <title>Clostridium fermenticellae sp. nov., isolated from the mud in a fermentation cellar for the production of the Chinese liquor, baijiu.</title>
        <authorList>
            <person name="Xu P.X."/>
            <person name="Chai L.J."/>
            <person name="Qiu T."/>
            <person name="Zhang X.J."/>
            <person name="Lu Z.M."/>
            <person name="Xiao C."/>
            <person name="Wang S.T."/>
            <person name="Shen C.H."/>
            <person name="Shi J.S."/>
            <person name="Xu Z.H."/>
        </authorList>
    </citation>
    <scope>NUCLEOTIDE SEQUENCE [LARGE SCALE GENOMIC DNA]</scope>
    <source>
        <strain evidence="3 4">JN500901</strain>
    </source>
</reference>
<dbReference type="Proteomes" id="UP000266301">
    <property type="component" value="Chromosome"/>
</dbReference>
<dbReference type="InterPro" id="IPR029479">
    <property type="entry name" value="Nitroreductase"/>
</dbReference>
<accession>A0A386H1S2</accession>
<feature type="domain" description="Nitroreductase" evidence="2">
    <location>
        <begin position="8"/>
        <end position="64"/>
    </location>
</feature>
<dbReference type="PANTHER" id="PTHR23026">
    <property type="entry name" value="NADPH NITROREDUCTASE"/>
    <property type="match status" value="1"/>
</dbReference>
<dbReference type="RefSeq" id="WP_119970468.1">
    <property type="nucleotide sequence ID" value="NZ_CP032416.1"/>
</dbReference>
<evidence type="ECO:0000313" key="4">
    <source>
        <dbReference type="Proteomes" id="UP000266301"/>
    </source>
</evidence>
<dbReference type="OrthoDB" id="9783470at2"/>
<dbReference type="CDD" id="cd02136">
    <property type="entry name" value="PnbA_NfnB-like"/>
    <property type="match status" value="1"/>
</dbReference>
<keyword evidence="4" id="KW-1185">Reference proteome</keyword>
<dbReference type="InterPro" id="IPR050627">
    <property type="entry name" value="Nitroreductase/BluB"/>
</dbReference>
<dbReference type="InterPro" id="IPR000415">
    <property type="entry name" value="Nitroreductase-like"/>
</dbReference>
<dbReference type="GO" id="GO:0046857">
    <property type="term" value="F:oxidoreductase activity, acting on other nitrogenous compounds as donors, with NAD or NADP as acceptor"/>
    <property type="evidence" value="ECO:0007669"/>
    <property type="project" value="TreeGrafter"/>
</dbReference>
<dbReference type="KEGG" id="cfer:D4Z93_03640"/>
<gene>
    <name evidence="3" type="ORF">D4Z93_03640</name>
</gene>
<keyword evidence="1" id="KW-0520">NAD</keyword>